<organism evidence="1 2">
    <name type="scientific">Botrytis fragariae</name>
    <dbReference type="NCBI Taxonomy" id="1964551"/>
    <lineage>
        <taxon>Eukaryota</taxon>
        <taxon>Fungi</taxon>
        <taxon>Dikarya</taxon>
        <taxon>Ascomycota</taxon>
        <taxon>Pezizomycotina</taxon>
        <taxon>Leotiomycetes</taxon>
        <taxon>Helotiales</taxon>
        <taxon>Sclerotiniaceae</taxon>
        <taxon>Botrytis</taxon>
    </lineage>
</organism>
<dbReference type="AlphaFoldDB" id="A0A8H6EDF2"/>
<accession>A0A8H6EDF2</accession>
<evidence type="ECO:0000313" key="2">
    <source>
        <dbReference type="Proteomes" id="UP000531561"/>
    </source>
</evidence>
<dbReference type="GeneID" id="59261314"/>
<dbReference type="EMBL" id="JABFCT010000026">
    <property type="protein sequence ID" value="KAF5868053.1"/>
    <property type="molecule type" value="Genomic_DNA"/>
</dbReference>
<gene>
    <name evidence="1" type="ORF">Bfra_007248</name>
</gene>
<evidence type="ECO:0000313" key="1">
    <source>
        <dbReference type="EMBL" id="KAF5868053.1"/>
    </source>
</evidence>
<sequence>MGFPAIEVPRLHRDLWRHEAHLPVFVLCRSLFDNLTGPGRIKCQQKRQRAHRFQSFTKDYLHPNGHGTVINRVQDVADSLWEKGQFLPNSPLDDIFRAYTDQKTKTESFRASIGLPPLARLLDKYALHLPDEYSPSSRSRKSRLREKLLHAGVSKSQHVPRHVSKPDDDRLPIMESGASKYYKSQASLLLHICIVFPSINPSRSCISLPSLASNIASSEVIVEKPRLGAYEKDYDCTLHFPIRSQHPILVTIPQLLEEALFSLAARCFPEHLERNNWTQLEAVEYTLWGSILTQFRHEISGKLESGNTFDCISYFYRRLTDVRHLAVHRRAGVPIELVVSQAFLSAASNCGIAQHRMANILCSRLGESAGRSSKSYFTGGVGVAAGSTLIW</sequence>
<reference evidence="1 2" key="1">
    <citation type="journal article" date="2020" name="Phytopathology">
        <title>A high-quality genome resource of Botrytis fragariae, a new and rapidly spreading fungal pathogen causing strawberry gray mold in the U.S.A.</title>
        <authorList>
            <person name="Wu Y."/>
            <person name="Saski C.A."/>
            <person name="Schnabel G."/>
            <person name="Xiao S."/>
            <person name="Hu M."/>
        </authorList>
    </citation>
    <scope>NUCLEOTIDE SEQUENCE [LARGE SCALE GENOMIC DNA]</scope>
    <source>
        <strain evidence="1 2">BVB16</strain>
    </source>
</reference>
<dbReference type="OrthoDB" id="5324651at2759"/>
<keyword evidence="2" id="KW-1185">Reference proteome</keyword>
<protein>
    <submittedName>
        <fullName evidence="1">Putative ubiquinol-cytochrome-c reductase cytochrome c1 protein</fullName>
    </submittedName>
</protein>
<dbReference type="Proteomes" id="UP000531561">
    <property type="component" value="Unassembled WGS sequence"/>
</dbReference>
<name>A0A8H6EDF2_9HELO</name>
<comment type="caution">
    <text evidence="1">The sequence shown here is derived from an EMBL/GenBank/DDBJ whole genome shotgun (WGS) entry which is preliminary data.</text>
</comment>
<dbReference type="RefSeq" id="XP_037187002.1">
    <property type="nucleotide sequence ID" value="XM_037337622.1"/>
</dbReference>
<proteinExistence type="predicted"/>